<gene>
    <name evidence="2" type="ORF">HYH02_006748</name>
</gene>
<feature type="region of interest" description="Disordered" evidence="1">
    <location>
        <begin position="30"/>
        <end position="157"/>
    </location>
</feature>
<protein>
    <submittedName>
        <fullName evidence="2">Uncharacterized protein</fullName>
    </submittedName>
</protein>
<dbReference type="Proteomes" id="UP000613740">
    <property type="component" value="Unassembled WGS sequence"/>
</dbReference>
<sequence>MRGDTLTAKASHESKRTRLLSMLRGLKQVTDAVSINNGPSLPPSSPDATGPAPSSPEDTHTDTVKPWRGSGSDAMPGMGGNHLSYPPWAPLPPGSPGDVQRAPGPDAASGPYPASGPDAAPGPDPASGPDSAFGPDAASGPDSAFGTSNNDGWRSPPWNNWDHYVSPPARNYWDQYVSPPWWHWPGSGSPPPREPTLLERIAGALRTVSGDLGLWDFIEFVQDVAPLMPEIVSDIGNLAGYVDKLIQDPEAASLLNANGDSSVALHRTLRDTLLVLLSTDTGSTFADDLLNSQDVDLAAAATAVDLPSMLKALGNGVVVGDLAQGDDYQVADFALGFVEVAAGILEEAVRPDGRLNLFTVVKDVVVVAAQASETFSNNMWAAAQQADGVLYQTGTEYYALRRLTSNLQRVSYSLARLQSRLQ</sequence>
<evidence type="ECO:0000256" key="1">
    <source>
        <dbReference type="SAM" id="MobiDB-lite"/>
    </source>
</evidence>
<organism evidence="2 3">
    <name type="scientific">Chlamydomonas schloesseri</name>
    <dbReference type="NCBI Taxonomy" id="2026947"/>
    <lineage>
        <taxon>Eukaryota</taxon>
        <taxon>Viridiplantae</taxon>
        <taxon>Chlorophyta</taxon>
        <taxon>core chlorophytes</taxon>
        <taxon>Chlorophyceae</taxon>
        <taxon>CS clade</taxon>
        <taxon>Chlamydomonadales</taxon>
        <taxon>Chlamydomonadaceae</taxon>
        <taxon>Chlamydomonas</taxon>
    </lineage>
</organism>
<dbReference type="AlphaFoldDB" id="A0A836B5P8"/>
<evidence type="ECO:0000313" key="2">
    <source>
        <dbReference type="EMBL" id="KAG2448163.1"/>
    </source>
</evidence>
<dbReference type="EMBL" id="JAEHOD010000018">
    <property type="protein sequence ID" value="KAG2448163.1"/>
    <property type="molecule type" value="Genomic_DNA"/>
</dbReference>
<feature type="compositionally biased region" description="Low complexity" evidence="1">
    <location>
        <begin position="102"/>
        <end position="119"/>
    </location>
</feature>
<accession>A0A836B5P8</accession>
<comment type="caution">
    <text evidence="2">The sequence shown here is derived from an EMBL/GenBank/DDBJ whole genome shotgun (WGS) entry which is preliminary data.</text>
</comment>
<proteinExistence type="predicted"/>
<dbReference type="OrthoDB" id="546555at2759"/>
<reference evidence="2" key="1">
    <citation type="journal article" date="2020" name="bioRxiv">
        <title>Comparative genomics of Chlamydomonas.</title>
        <authorList>
            <person name="Craig R.J."/>
            <person name="Hasan A.R."/>
            <person name="Ness R.W."/>
            <person name="Keightley P.D."/>
        </authorList>
    </citation>
    <scope>NUCLEOTIDE SEQUENCE</scope>
    <source>
        <strain evidence="2">CCAP 11/173</strain>
    </source>
</reference>
<keyword evidence="3" id="KW-1185">Reference proteome</keyword>
<evidence type="ECO:0000313" key="3">
    <source>
        <dbReference type="Proteomes" id="UP000613740"/>
    </source>
</evidence>
<name>A0A836B5P8_9CHLO</name>